<feature type="domain" description="ABC transporter" evidence="4">
    <location>
        <begin position="6"/>
        <end position="238"/>
    </location>
</feature>
<dbReference type="InterPro" id="IPR003439">
    <property type="entry name" value="ABC_transporter-like_ATP-bd"/>
</dbReference>
<evidence type="ECO:0000256" key="3">
    <source>
        <dbReference type="ARBA" id="ARBA00022840"/>
    </source>
</evidence>
<dbReference type="Pfam" id="PF00005">
    <property type="entry name" value="ABC_tran"/>
    <property type="match status" value="2"/>
</dbReference>
<evidence type="ECO:0000313" key="6">
    <source>
        <dbReference type="Proteomes" id="UP000671960"/>
    </source>
</evidence>
<dbReference type="GO" id="GO:0005524">
    <property type="term" value="F:ATP binding"/>
    <property type="evidence" value="ECO:0007669"/>
    <property type="project" value="UniProtKB-KW"/>
</dbReference>
<keyword evidence="6" id="KW-1185">Reference proteome</keyword>
<dbReference type="PANTHER" id="PTHR19211">
    <property type="entry name" value="ATP-BINDING TRANSPORT PROTEIN-RELATED"/>
    <property type="match status" value="1"/>
</dbReference>
<dbReference type="RefSeq" id="WP_208230924.1">
    <property type="nucleotide sequence ID" value="NZ_CP050854.1"/>
</dbReference>
<dbReference type="Gene3D" id="3.40.50.300">
    <property type="entry name" value="P-loop containing nucleotide triphosphate hydrolases"/>
    <property type="match status" value="2"/>
</dbReference>
<evidence type="ECO:0000259" key="4">
    <source>
        <dbReference type="PROSITE" id="PS50893"/>
    </source>
</evidence>
<dbReference type="InterPro" id="IPR050611">
    <property type="entry name" value="ABCF"/>
</dbReference>
<evidence type="ECO:0000313" key="5">
    <source>
        <dbReference type="EMBL" id="QTF08298.1"/>
    </source>
</evidence>
<dbReference type="EMBL" id="CP050854">
    <property type="protein sequence ID" value="QTF08298.1"/>
    <property type="molecule type" value="Genomic_DNA"/>
</dbReference>
<dbReference type="InterPro" id="IPR003593">
    <property type="entry name" value="AAA+_ATPase"/>
</dbReference>
<feature type="domain" description="ABC transporter" evidence="4">
    <location>
        <begin position="319"/>
        <end position="530"/>
    </location>
</feature>
<gene>
    <name evidence="5" type="ORF">HC231_10540</name>
</gene>
<evidence type="ECO:0000256" key="2">
    <source>
        <dbReference type="ARBA" id="ARBA00022741"/>
    </source>
</evidence>
<reference evidence="5 6" key="1">
    <citation type="submission" date="2020-03" db="EMBL/GenBank/DDBJ databases">
        <authorList>
            <person name="Bakhshi Ganjeh M."/>
        </authorList>
    </citation>
    <scope>NUCLEOTIDE SEQUENCE [LARGE SCALE GENOMIC DNA]</scope>
    <source>
        <strain evidence="6">Iran 50</strain>
    </source>
</reference>
<organism evidence="5 6">
    <name type="scientific">Brenneria izadpanahii</name>
    <dbReference type="NCBI Taxonomy" id="2722756"/>
    <lineage>
        <taxon>Bacteria</taxon>
        <taxon>Pseudomonadati</taxon>
        <taxon>Pseudomonadota</taxon>
        <taxon>Gammaproteobacteria</taxon>
        <taxon>Enterobacterales</taxon>
        <taxon>Pectobacteriaceae</taxon>
        <taxon>Brenneria</taxon>
    </lineage>
</organism>
<dbReference type="InterPro" id="IPR027417">
    <property type="entry name" value="P-loop_NTPase"/>
</dbReference>
<proteinExistence type="predicted"/>
<dbReference type="PANTHER" id="PTHR19211:SF6">
    <property type="entry name" value="BLL7188 PROTEIN"/>
    <property type="match status" value="1"/>
</dbReference>
<keyword evidence="1" id="KW-0677">Repeat</keyword>
<sequence>MSMPCILFNRTSFSWPDGTRVLDDTTAAFGPGRTGLIGDNGAGKTTILRLINGELAPTSGTINVSGEIGYLPQNLTLATDALVSDLLGIRPQLDALAAIEAGETASMLYETLGDGWDVRARAEAVLSRVGLGALGLDRSVGTLSGGEAMLVSLLGLRLAATPIVLLDEPTNNLDAVARQQFYEVVSYWQGTLVVVSHDIELLDLMQETVELHDGKLEIYGGGYTAYKELVTTEQAAAAQALRTAEQGLRKERRQRQEAETKLARRTHSADKSHATKRAAKIVMNTRRFQAQVSAGKLRESHDDRIQSARDIVAEQKSRLRDDDRVRIELPDPAVHAGRRLIELHHAGGIHTIIGPQRVAITGRNGVGKTRLLATIFDDALRASRATHAVPITSAIGYLSQRLDGLDNNLSAIENVHTAAKRVPTGEIRTQLARFLIRGEAANRSAGTLSGGERFRVALARLLLADPPHQILVLDEPTNNLDIKTRQALIDSLRVYRGGLLIVSHDHDLLEQLGLDLQLALDDSGWLTVATETALT</sequence>
<evidence type="ECO:0000256" key="1">
    <source>
        <dbReference type="ARBA" id="ARBA00022737"/>
    </source>
</evidence>
<keyword evidence="3 5" id="KW-0067">ATP-binding</keyword>
<dbReference type="PROSITE" id="PS50893">
    <property type="entry name" value="ABC_TRANSPORTER_2"/>
    <property type="match status" value="2"/>
</dbReference>
<keyword evidence="2" id="KW-0547">Nucleotide-binding</keyword>
<dbReference type="Proteomes" id="UP000671960">
    <property type="component" value="Chromosome"/>
</dbReference>
<protein>
    <submittedName>
        <fullName evidence="5">ABC-F family ATP-binding cassette domain-containing protein</fullName>
    </submittedName>
</protein>
<dbReference type="SUPFAM" id="SSF52540">
    <property type="entry name" value="P-loop containing nucleoside triphosphate hydrolases"/>
    <property type="match status" value="2"/>
</dbReference>
<dbReference type="SMART" id="SM00382">
    <property type="entry name" value="AAA"/>
    <property type="match status" value="2"/>
</dbReference>
<accession>A0ABX7UX92</accession>
<name>A0ABX7UX92_9GAMM</name>